<organism evidence="2 3">
    <name type="scientific">Quercus lobata</name>
    <name type="common">Valley oak</name>
    <dbReference type="NCBI Taxonomy" id="97700"/>
    <lineage>
        <taxon>Eukaryota</taxon>
        <taxon>Viridiplantae</taxon>
        <taxon>Streptophyta</taxon>
        <taxon>Embryophyta</taxon>
        <taxon>Tracheophyta</taxon>
        <taxon>Spermatophyta</taxon>
        <taxon>Magnoliopsida</taxon>
        <taxon>eudicotyledons</taxon>
        <taxon>Gunneridae</taxon>
        <taxon>Pentapetalae</taxon>
        <taxon>rosids</taxon>
        <taxon>fabids</taxon>
        <taxon>Fagales</taxon>
        <taxon>Fagaceae</taxon>
        <taxon>Quercus</taxon>
    </lineage>
</organism>
<protein>
    <recommendedName>
        <fullName evidence="1">PGG domain-containing protein</fullName>
    </recommendedName>
</protein>
<feature type="domain" description="PGG" evidence="1">
    <location>
        <begin position="5"/>
        <end position="49"/>
    </location>
</feature>
<dbReference type="AlphaFoldDB" id="A0A7N2QX59"/>
<reference evidence="2 3" key="1">
    <citation type="journal article" date="2016" name="G3 (Bethesda)">
        <title>First Draft Assembly and Annotation of the Genome of a California Endemic Oak Quercus lobata Nee (Fagaceae).</title>
        <authorList>
            <person name="Sork V.L."/>
            <person name="Fitz-Gibbon S.T."/>
            <person name="Puiu D."/>
            <person name="Crepeau M."/>
            <person name="Gugger P.F."/>
            <person name="Sherman R."/>
            <person name="Stevens K."/>
            <person name="Langley C.H."/>
            <person name="Pellegrini M."/>
            <person name="Salzberg S.L."/>
        </authorList>
    </citation>
    <scope>NUCLEOTIDE SEQUENCE [LARGE SCALE GENOMIC DNA]</scope>
    <source>
        <strain evidence="2 3">cv. SW786</strain>
    </source>
</reference>
<dbReference type="Proteomes" id="UP000594261">
    <property type="component" value="Chromosome 1"/>
</dbReference>
<dbReference type="Pfam" id="PF13962">
    <property type="entry name" value="PGG"/>
    <property type="match status" value="1"/>
</dbReference>
<dbReference type="EnsemblPlants" id="QL01p009528:mrna">
    <property type="protein sequence ID" value="QL01p009528:mrna:CDS:1"/>
    <property type="gene ID" value="QL01p009528"/>
</dbReference>
<sequence length="80" mass="8776">MKRITDEKRNALLVVAALLVTVNYQAILSPLGGHWQDDLFEPNTTDVLRRSPDDLFKLNITAPHRAGSATAGRTDAFAIS</sequence>
<evidence type="ECO:0000313" key="3">
    <source>
        <dbReference type="Proteomes" id="UP000594261"/>
    </source>
</evidence>
<keyword evidence="3" id="KW-1185">Reference proteome</keyword>
<dbReference type="EMBL" id="LRBV02000001">
    <property type="status" value="NOT_ANNOTATED_CDS"/>
    <property type="molecule type" value="Genomic_DNA"/>
</dbReference>
<dbReference type="InterPro" id="IPR026961">
    <property type="entry name" value="PGG_dom"/>
</dbReference>
<evidence type="ECO:0000259" key="1">
    <source>
        <dbReference type="Pfam" id="PF13962"/>
    </source>
</evidence>
<dbReference type="Gramene" id="QL01p009528:mrna">
    <property type="protein sequence ID" value="QL01p009528:mrna:CDS:1"/>
    <property type="gene ID" value="QL01p009528"/>
</dbReference>
<accession>A0A7N2QX59</accession>
<reference evidence="2" key="2">
    <citation type="submission" date="2021-01" db="UniProtKB">
        <authorList>
            <consortium name="EnsemblPlants"/>
        </authorList>
    </citation>
    <scope>IDENTIFICATION</scope>
</reference>
<evidence type="ECO:0000313" key="2">
    <source>
        <dbReference type="EnsemblPlants" id="QL01p009528:mrna:CDS:1"/>
    </source>
</evidence>
<proteinExistence type="predicted"/>
<dbReference type="InParanoid" id="A0A7N2QX59"/>
<name>A0A7N2QX59_QUELO</name>